<dbReference type="InterPro" id="IPR056464">
    <property type="entry name" value="DotM_C"/>
</dbReference>
<feature type="domain" description="DotM C-terminal cytoplasmic" evidence="1">
    <location>
        <begin position="53"/>
        <end position="135"/>
    </location>
</feature>
<dbReference type="Proteomes" id="UP001462502">
    <property type="component" value="Unassembled WGS sequence"/>
</dbReference>
<sequence>MYQVSEWLERNSLDHEASDFDEKFLVALERQLGAPSNPEDPLLVGFARRLGVSRKLVRLACDKHAYRATVMVRLLHHHRERFGVVSCDWARAILFRHGYPEIWAALASVGRKTVFMEGAGVMAHYYMELGERKPLRDVRLYGCLVIMRRYLGHVIRQNLQQRGLPLPEVGNASLTNV</sequence>
<name>A0ABV0J254_9NEIS</name>
<dbReference type="RefSeq" id="WP_347950143.1">
    <property type="nucleotide sequence ID" value="NZ_CP158160.1"/>
</dbReference>
<evidence type="ECO:0000313" key="3">
    <source>
        <dbReference type="Proteomes" id="UP001462502"/>
    </source>
</evidence>
<dbReference type="EMBL" id="JBDXMI010000001">
    <property type="protein sequence ID" value="MEO9387009.1"/>
    <property type="molecule type" value="Genomic_DNA"/>
</dbReference>
<evidence type="ECO:0000259" key="1">
    <source>
        <dbReference type="Pfam" id="PF23127"/>
    </source>
</evidence>
<protein>
    <recommendedName>
        <fullName evidence="1">DotM C-terminal cytoplasmic domain-containing protein</fullName>
    </recommendedName>
</protein>
<evidence type="ECO:0000313" key="2">
    <source>
        <dbReference type="EMBL" id="MEO9387009.1"/>
    </source>
</evidence>
<reference evidence="2 3" key="1">
    <citation type="submission" date="2024-05" db="EMBL/GenBank/DDBJ databases">
        <authorList>
            <person name="De Oliveira J.P."/>
            <person name="Noriler S.A."/>
            <person name="De Oliveira A.G."/>
            <person name="Sipoli D.S."/>
        </authorList>
    </citation>
    <scope>NUCLEOTIDE SEQUENCE [LARGE SCALE GENOMIC DNA]</scope>
    <source>
        <strain evidence="2 3">LABIM192</strain>
    </source>
</reference>
<keyword evidence="3" id="KW-1185">Reference proteome</keyword>
<gene>
    <name evidence="2" type="ORF">ABI908_23230</name>
</gene>
<comment type="caution">
    <text evidence="2">The sequence shown here is derived from an EMBL/GenBank/DDBJ whole genome shotgun (WGS) entry which is preliminary data.</text>
</comment>
<accession>A0ABV0J254</accession>
<organism evidence="2 3">
    <name type="scientific">Chromobacterium phragmitis</name>
    <dbReference type="NCBI Taxonomy" id="2202141"/>
    <lineage>
        <taxon>Bacteria</taxon>
        <taxon>Pseudomonadati</taxon>
        <taxon>Pseudomonadota</taxon>
        <taxon>Betaproteobacteria</taxon>
        <taxon>Neisseriales</taxon>
        <taxon>Chromobacteriaceae</taxon>
        <taxon>Chromobacterium</taxon>
    </lineage>
</organism>
<dbReference type="Pfam" id="PF23127">
    <property type="entry name" value="DotM_C"/>
    <property type="match status" value="1"/>
</dbReference>
<proteinExistence type="predicted"/>